<evidence type="ECO:0000256" key="9">
    <source>
        <dbReference type="RuleBase" id="RU363036"/>
    </source>
</evidence>
<keyword evidence="5 8" id="KW-0648">Protein biosynthesis</keyword>
<protein>
    <recommendedName>
        <fullName evidence="8">Tryptophan--tRNA ligase</fullName>
        <ecNumber evidence="8">6.1.1.2</ecNumber>
    </recommendedName>
    <alternativeName>
        <fullName evidence="8">Tryptophanyl-tRNA synthetase</fullName>
        <shortName evidence="8">TrpRS</shortName>
    </alternativeName>
</protein>
<dbReference type="GO" id="GO:0005524">
    <property type="term" value="F:ATP binding"/>
    <property type="evidence" value="ECO:0007669"/>
    <property type="project" value="UniProtKB-UniRule"/>
</dbReference>
<dbReference type="InterPro" id="IPR002305">
    <property type="entry name" value="aa-tRNA-synth_Ic"/>
</dbReference>
<keyword evidence="2 8" id="KW-0436">Ligase</keyword>
<dbReference type="Gene3D" id="1.10.240.10">
    <property type="entry name" value="Tyrosyl-Transfer RNA Synthetase"/>
    <property type="match status" value="1"/>
</dbReference>
<evidence type="ECO:0000256" key="7">
    <source>
        <dbReference type="ARBA" id="ARBA00049929"/>
    </source>
</evidence>
<feature type="binding site" evidence="8">
    <location>
        <begin position="143"/>
        <end position="145"/>
    </location>
    <ligand>
        <name>ATP</name>
        <dbReference type="ChEBI" id="CHEBI:30616"/>
    </ligand>
</feature>
<dbReference type="PANTHER" id="PTHR43766:SF1">
    <property type="entry name" value="TRYPTOPHAN--TRNA LIGASE, MITOCHONDRIAL"/>
    <property type="match status" value="1"/>
</dbReference>
<evidence type="ECO:0000256" key="4">
    <source>
        <dbReference type="ARBA" id="ARBA00022840"/>
    </source>
</evidence>
<dbReference type="InterPro" id="IPR002306">
    <property type="entry name" value="Trp-tRNA-ligase"/>
</dbReference>
<dbReference type="Gene3D" id="3.40.50.620">
    <property type="entry name" value="HUPs"/>
    <property type="match status" value="1"/>
</dbReference>
<dbReference type="InterPro" id="IPR014729">
    <property type="entry name" value="Rossmann-like_a/b/a_fold"/>
</dbReference>
<feature type="short sequence motif" description="'KMSKS' region" evidence="8">
    <location>
        <begin position="191"/>
        <end position="195"/>
    </location>
</feature>
<feature type="short sequence motif" description="'HIGH' region" evidence="8">
    <location>
        <begin position="9"/>
        <end position="17"/>
    </location>
</feature>
<keyword evidence="8" id="KW-0963">Cytoplasm</keyword>
<keyword evidence="6 8" id="KW-0030">Aminoacyl-tRNA synthetase</keyword>
<keyword evidence="4 8" id="KW-0067">ATP-binding</keyword>
<evidence type="ECO:0000256" key="5">
    <source>
        <dbReference type="ARBA" id="ARBA00022917"/>
    </source>
</evidence>
<evidence type="ECO:0000313" key="11">
    <source>
        <dbReference type="Proteomes" id="UP000502196"/>
    </source>
</evidence>
<comment type="subunit">
    <text evidence="8">Homodimer.</text>
</comment>
<comment type="subcellular location">
    <subcellularLocation>
        <location evidence="8">Cytoplasm</location>
    </subcellularLocation>
</comment>
<dbReference type="HAMAP" id="MF_00140_B">
    <property type="entry name" value="Trp_tRNA_synth_B"/>
    <property type="match status" value="1"/>
</dbReference>
<proteinExistence type="inferred from homology"/>
<evidence type="ECO:0000313" key="10">
    <source>
        <dbReference type="EMBL" id="CAB3391817.1"/>
    </source>
</evidence>
<dbReference type="Pfam" id="PF00579">
    <property type="entry name" value="tRNA-synt_1b"/>
    <property type="match status" value="1"/>
</dbReference>
<dbReference type="GO" id="GO:0005829">
    <property type="term" value="C:cytosol"/>
    <property type="evidence" value="ECO:0007669"/>
    <property type="project" value="TreeGrafter"/>
</dbReference>
<dbReference type="PANTHER" id="PTHR43766">
    <property type="entry name" value="TRYPTOPHAN--TRNA LIGASE, MITOCHONDRIAL"/>
    <property type="match status" value="1"/>
</dbReference>
<comment type="function">
    <text evidence="8">Catalyzes the attachment of tryptophan to tRNA(Trp).</text>
</comment>
<dbReference type="GO" id="GO:0006436">
    <property type="term" value="P:tryptophanyl-tRNA aminoacylation"/>
    <property type="evidence" value="ECO:0007669"/>
    <property type="project" value="UniProtKB-UniRule"/>
</dbReference>
<accession>A0A6F9E347</accession>
<evidence type="ECO:0000256" key="2">
    <source>
        <dbReference type="ARBA" id="ARBA00022598"/>
    </source>
</evidence>
<dbReference type="InterPro" id="IPR001412">
    <property type="entry name" value="aa-tRNA-synth_I_CS"/>
</dbReference>
<dbReference type="EC" id="6.1.1.2" evidence="8"/>
<evidence type="ECO:0000256" key="1">
    <source>
        <dbReference type="ARBA" id="ARBA00005594"/>
    </source>
</evidence>
<reference evidence="10 11" key="1">
    <citation type="submission" date="2020-04" db="EMBL/GenBank/DDBJ databases">
        <authorList>
            <person name="Hogendoorn C."/>
        </authorList>
    </citation>
    <scope>NUCLEOTIDE SEQUENCE [LARGE SCALE GENOMIC DNA]</scope>
    <source>
        <strain evidence="10">COOX1</strain>
    </source>
</reference>
<dbReference type="PROSITE" id="PS00178">
    <property type="entry name" value="AA_TRNA_LIGASE_I"/>
    <property type="match status" value="1"/>
</dbReference>
<dbReference type="FunFam" id="1.10.240.10:FF:000002">
    <property type="entry name" value="Tryptophan--tRNA ligase"/>
    <property type="match status" value="1"/>
</dbReference>
<dbReference type="GO" id="GO:0004830">
    <property type="term" value="F:tryptophan-tRNA ligase activity"/>
    <property type="evidence" value="ECO:0007669"/>
    <property type="project" value="UniProtKB-UniRule"/>
</dbReference>
<evidence type="ECO:0000256" key="3">
    <source>
        <dbReference type="ARBA" id="ARBA00022741"/>
    </source>
</evidence>
<dbReference type="EMBL" id="LR792683">
    <property type="protein sequence ID" value="CAB3391817.1"/>
    <property type="molecule type" value="Genomic_DNA"/>
</dbReference>
<comment type="catalytic activity">
    <reaction evidence="7 8">
        <text>tRNA(Trp) + L-tryptophan + ATP = L-tryptophyl-tRNA(Trp) + AMP + diphosphate + H(+)</text>
        <dbReference type="Rhea" id="RHEA:24080"/>
        <dbReference type="Rhea" id="RHEA-COMP:9671"/>
        <dbReference type="Rhea" id="RHEA-COMP:9705"/>
        <dbReference type="ChEBI" id="CHEBI:15378"/>
        <dbReference type="ChEBI" id="CHEBI:30616"/>
        <dbReference type="ChEBI" id="CHEBI:33019"/>
        <dbReference type="ChEBI" id="CHEBI:57912"/>
        <dbReference type="ChEBI" id="CHEBI:78442"/>
        <dbReference type="ChEBI" id="CHEBI:78535"/>
        <dbReference type="ChEBI" id="CHEBI:456215"/>
        <dbReference type="EC" id="6.1.1.2"/>
    </reaction>
</comment>
<feature type="binding site" evidence="8">
    <location>
        <begin position="191"/>
        <end position="195"/>
    </location>
    <ligand>
        <name>ATP</name>
        <dbReference type="ChEBI" id="CHEBI:30616"/>
    </ligand>
</feature>
<keyword evidence="3 8" id="KW-0547">Nucleotide-binding</keyword>
<dbReference type="AlphaFoldDB" id="A0A6F9E347"/>
<feature type="binding site" evidence="8">
    <location>
        <position position="182"/>
    </location>
    <ligand>
        <name>ATP</name>
        <dbReference type="ChEBI" id="CHEBI:30616"/>
    </ligand>
</feature>
<dbReference type="PRINTS" id="PR01039">
    <property type="entry name" value="TRNASYNTHTRP"/>
</dbReference>
<dbReference type="NCBIfam" id="TIGR00233">
    <property type="entry name" value="trpS"/>
    <property type="match status" value="1"/>
</dbReference>
<gene>
    <name evidence="8 10" type="primary">trpS</name>
    <name evidence="10" type="ORF">COOX1_1100</name>
</gene>
<dbReference type="Proteomes" id="UP000502196">
    <property type="component" value="Chromosome"/>
</dbReference>
<evidence type="ECO:0000256" key="8">
    <source>
        <dbReference type="HAMAP-Rule" id="MF_00140"/>
    </source>
</evidence>
<evidence type="ECO:0000256" key="6">
    <source>
        <dbReference type="ARBA" id="ARBA00023146"/>
    </source>
</evidence>
<organism evidence="10 11">
    <name type="scientific">Kyrpidia spormannii</name>
    <dbReference type="NCBI Taxonomy" id="2055160"/>
    <lineage>
        <taxon>Bacteria</taxon>
        <taxon>Bacillati</taxon>
        <taxon>Bacillota</taxon>
        <taxon>Bacilli</taxon>
        <taxon>Bacillales</taxon>
        <taxon>Alicyclobacillaceae</taxon>
        <taxon>Kyrpidia</taxon>
    </lineage>
</organism>
<dbReference type="RefSeq" id="WP_197945564.1">
    <property type="nucleotide sequence ID" value="NZ_CP047971.1"/>
</dbReference>
<feature type="binding site" evidence="8">
    <location>
        <begin position="8"/>
        <end position="10"/>
    </location>
    <ligand>
        <name>ATP</name>
        <dbReference type="ChEBI" id="CHEBI:30616"/>
    </ligand>
</feature>
<dbReference type="SUPFAM" id="SSF52374">
    <property type="entry name" value="Nucleotidylyl transferase"/>
    <property type="match status" value="1"/>
</dbReference>
<name>A0A6F9E347_9BACL</name>
<sequence>MRVFSGMQPSGTPTLGNYLGALRHFVDIQDEAESFYCVVDLHAVTVPQEPAALHRQTRQLSALYLAAGIDPRRSVLFLQSHVPAHSQLGWLMECLVHYGELGRMTQFKEKSEGKEGVSAGLFTYPALMAADILLYQATHVPVGEDQKQHLELTRDLAERFNKRYGDTFVIPEPLIPKVGSRIMSLDDPTKKMSKSSANPGSYISLLDSPDDIRKKIRRAVTDSEAEVRFDPQRKPAVSNLLTIYSSCTDKTIPELEKQYSGVGYGPFKQDLAEAVVARLEPLQERYRELVDSEELDRILAEGAAKAKAVAEPNLHLVFERMGFLLPR</sequence>
<dbReference type="InterPro" id="IPR024109">
    <property type="entry name" value="Trp-tRNA-ligase_bac-type"/>
</dbReference>
<dbReference type="CDD" id="cd00806">
    <property type="entry name" value="TrpRS_core"/>
    <property type="match status" value="1"/>
</dbReference>
<feature type="binding site" evidence="8">
    <location>
        <begin position="16"/>
        <end position="17"/>
    </location>
    <ligand>
        <name>ATP</name>
        <dbReference type="ChEBI" id="CHEBI:30616"/>
    </ligand>
</feature>
<dbReference type="InterPro" id="IPR050203">
    <property type="entry name" value="Trp-tRNA_synthetase"/>
</dbReference>
<feature type="binding site" evidence="8">
    <location>
        <position position="131"/>
    </location>
    <ligand>
        <name>L-tryptophan</name>
        <dbReference type="ChEBI" id="CHEBI:57912"/>
    </ligand>
</feature>
<comment type="similarity">
    <text evidence="1 8 9">Belongs to the class-I aminoacyl-tRNA synthetase family.</text>
</comment>